<dbReference type="AlphaFoldDB" id="A0A2R5G578"/>
<dbReference type="EMBL" id="BDUD01000002">
    <property type="protein sequence ID" value="GBG22924.1"/>
    <property type="molecule type" value="Genomic_DNA"/>
</dbReference>
<evidence type="ECO:0000313" key="1">
    <source>
        <dbReference type="EMBL" id="GBG22924.1"/>
    </source>
</evidence>
<protein>
    <submittedName>
        <fullName evidence="1">Uncharacterized protein</fullName>
    </submittedName>
</protein>
<dbReference type="Proteomes" id="UP000245124">
    <property type="component" value="Unassembled WGS sequence"/>
</dbReference>
<proteinExistence type="predicted"/>
<evidence type="ECO:0000313" key="2">
    <source>
        <dbReference type="Proteomes" id="UP000245124"/>
    </source>
</evidence>
<organism evidence="1 2">
    <name type="scientific">Nostoc commune NIES-4072</name>
    <dbReference type="NCBI Taxonomy" id="2005467"/>
    <lineage>
        <taxon>Bacteria</taxon>
        <taxon>Bacillati</taxon>
        <taxon>Cyanobacteriota</taxon>
        <taxon>Cyanophyceae</taxon>
        <taxon>Nostocales</taxon>
        <taxon>Nostocaceae</taxon>
        <taxon>Nostoc</taxon>
    </lineage>
</organism>
<name>A0A2R5G578_NOSCO</name>
<sequence>MAKKNFAAAQAVELYIGNYRFDAIRIVETEEYRMSQNQILSIIGINRNWLIMLPLKSPKLNEKLTQQGLNHVTLPAEYTVNGVGTRAETISINDVRIIWRYFDTKGNLQAQRLIDALAEDSLTSRFNQVWGEQRTIEQRRIDDCRILSTPCPWTKMFETEFEENLARISKLHKKHIKNGLYYWEFIYSWMTPEEKAKLDIVNPVLENGRRKYKIHQMLSYETKQRLSPHVTSVLILMKSANSVAELRRLVQRQYGVDQPNLFDAWDVK</sequence>
<comment type="caution">
    <text evidence="1">The sequence shown here is derived from an EMBL/GenBank/DDBJ whole genome shotgun (WGS) entry which is preliminary data.</text>
</comment>
<gene>
    <name evidence="1" type="ORF">NIES4072_66360</name>
</gene>
<dbReference type="OrthoDB" id="465907at2"/>
<keyword evidence="2" id="KW-1185">Reference proteome</keyword>
<accession>A0A2R5G578</accession>
<dbReference type="RefSeq" id="WP_109012926.1">
    <property type="nucleotide sequence ID" value="NZ_BDUD01000002.1"/>
</dbReference>
<reference evidence="1 2" key="1">
    <citation type="submission" date="2017-06" db="EMBL/GenBank/DDBJ databases">
        <title>Genome sequencing of cyanobaciteial culture collection at National Institute for Environmental Studies (NIES).</title>
        <authorList>
            <person name="Hirose Y."/>
            <person name="Shimura Y."/>
            <person name="Fujisawa T."/>
            <person name="Nakamura Y."/>
            <person name="Kawachi M."/>
        </authorList>
    </citation>
    <scope>NUCLEOTIDE SEQUENCE [LARGE SCALE GENOMIC DNA]</scope>
    <source>
        <strain evidence="1 2">NIES-4072</strain>
    </source>
</reference>